<dbReference type="SUPFAM" id="SSF52210">
    <property type="entry name" value="Succinyl-CoA synthetase domains"/>
    <property type="match status" value="2"/>
</dbReference>
<dbReference type="InterPro" id="IPR036291">
    <property type="entry name" value="NAD(P)-bd_dom_sf"/>
</dbReference>
<dbReference type="InterPro" id="IPR032875">
    <property type="entry name" value="Succ_CoA_lig_flav_dom"/>
</dbReference>
<sequence length="681" mass="70355">MSVPNAFLDPASIAVVGATDDRAKWGYWLATGALRGAHRRTVWLVNRQARPLFGHPSHPSLDALPEAPELVVLCVPAQQVKPVVAQALARGTRALLAITAGLGADEAELDLMLRAAGARLLGPNSLGLYDAGADLQLAWGTFTPGPLAIVSQSGQLGLEIATLAARSGLGVSRFYSVGNQLGVTAADLLEALVEDERTTTVALYLEGFTEGPRVMAALRALRRAGKPTLVLSTGASDGSRRLARSHTGSLTSAVDVVEAACRTAGALRVATVRDLVGTARYLSSVAPPRGRRLAIVSDSGGQGGLAADVAASFGLSTPVFSPELRRKLGDLLPVGAALANPVDLAGAGEADLTVYAAVSEVIAASGEADAIVLSGYFGCYGEDAPVLVEAEHAVVDRLGHLAGGDVPLVVHSMSDRSAAVERMARRRLPAYAAIESALGALAHAASLGPGREPAVANQAASRPATGYWAARETLAALGIPVPGAVRVGDAAEVAGQFARLRAPVVLKAGWLEHKSEHGGIRAGLADADAVSLAFEEMSARLGPGEYVLEEQDTRAGVVEMLVGARRDRDFGPTITVGFGGVEAELWRDARVELAPVDRATALAMLDALRCRPLLAGWRGKPAVDVGALADVVVAVSEALARDPGLTDLEINPIRVAAGGVLAVDALIVHEATTEKEQPCPR</sequence>
<dbReference type="Gene3D" id="3.30.470.20">
    <property type="entry name" value="ATP-grasp fold, B domain"/>
    <property type="match status" value="1"/>
</dbReference>
<dbReference type="RefSeq" id="WP_326837293.1">
    <property type="nucleotide sequence ID" value="NZ_CP142149.1"/>
</dbReference>
<gene>
    <name evidence="2" type="ORF">VSH64_20765</name>
</gene>
<reference evidence="2 3" key="1">
    <citation type="journal article" date="2015" name="Int. J. Syst. Evol. Microbiol.">
        <title>Amycolatopsis rhabdoformis sp. nov., an actinomycete isolated from a tropical forest soil.</title>
        <authorList>
            <person name="Souza W.R."/>
            <person name="Silva R.E."/>
            <person name="Goodfellow M."/>
            <person name="Busarakam K."/>
            <person name="Figueiro F.S."/>
            <person name="Ferreira D."/>
            <person name="Rodrigues-Filho E."/>
            <person name="Moraes L.A.B."/>
            <person name="Zucchi T.D."/>
        </authorList>
    </citation>
    <scope>NUCLEOTIDE SEQUENCE [LARGE SCALE GENOMIC DNA]</scope>
    <source>
        <strain evidence="2 3">NCIMB 14900</strain>
    </source>
</reference>
<dbReference type="SUPFAM" id="SSF56059">
    <property type="entry name" value="Glutathione synthetase ATP-binding domain-like"/>
    <property type="match status" value="1"/>
</dbReference>
<dbReference type="PANTHER" id="PTHR42793">
    <property type="entry name" value="COA BINDING DOMAIN CONTAINING PROTEIN"/>
    <property type="match status" value="1"/>
</dbReference>
<dbReference type="PANTHER" id="PTHR42793:SF1">
    <property type="entry name" value="PEPTIDYL-LYSINE N-ACETYLTRANSFERASE PATZ"/>
    <property type="match status" value="1"/>
</dbReference>
<dbReference type="Pfam" id="PF13380">
    <property type="entry name" value="CoA_binding_2"/>
    <property type="match status" value="1"/>
</dbReference>
<proteinExistence type="predicted"/>
<dbReference type="Gene3D" id="3.30.1490.20">
    <property type="entry name" value="ATP-grasp fold, A domain"/>
    <property type="match status" value="1"/>
</dbReference>
<keyword evidence="2" id="KW-0436">Ligase</keyword>
<protein>
    <submittedName>
        <fullName evidence="2">Acetate--CoA ligase family protein</fullName>
    </submittedName>
</protein>
<dbReference type="Pfam" id="PF13549">
    <property type="entry name" value="ATP-grasp_5"/>
    <property type="match status" value="1"/>
</dbReference>
<dbReference type="GO" id="GO:0016874">
    <property type="term" value="F:ligase activity"/>
    <property type="evidence" value="ECO:0007669"/>
    <property type="project" value="UniProtKB-KW"/>
</dbReference>
<organism evidence="2 3">
    <name type="scientific">Amycolatopsis rhabdoformis</name>
    <dbReference type="NCBI Taxonomy" id="1448059"/>
    <lineage>
        <taxon>Bacteria</taxon>
        <taxon>Bacillati</taxon>
        <taxon>Actinomycetota</taxon>
        <taxon>Actinomycetes</taxon>
        <taxon>Pseudonocardiales</taxon>
        <taxon>Pseudonocardiaceae</taxon>
        <taxon>Amycolatopsis</taxon>
    </lineage>
</organism>
<evidence type="ECO:0000313" key="2">
    <source>
        <dbReference type="EMBL" id="WSE34485.1"/>
    </source>
</evidence>
<dbReference type="Pfam" id="PF13607">
    <property type="entry name" value="Succ_CoA_lig"/>
    <property type="match status" value="1"/>
</dbReference>
<evidence type="ECO:0000313" key="3">
    <source>
        <dbReference type="Proteomes" id="UP001330812"/>
    </source>
</evidence>
<dbReference type="SMART" id="SM00881">
    <property type="entry name" value="CoA_binding"/>
    <property type="match status" value="1"/>
</dbReference>
<keyword evidence="3" id="KW-1185">Reference proteome</keyword>
<feature type="domain" description="CoA-binding" evidence="1">
    <location>
        <begin position="7"/>
        <end position="102"/>
    </location>
</feature>
<dbReference type="EMBL" id="CP142149">
    <property type="protein sequence ID" value="WSE34485.1"/>
    <property type="molecule type" value="Genomic_DNA"/>
</dbReference>
<dbReference type="InterPro" id="IPR013815">
    <property type="entry name" value="ATP_grasp_subdomain_1"/>
</dbReference>
<dbReference type="InterPro" id="IPR016102">
    <property type="entry name" value="Succinyl-CoA_synth-like"/>
</dbReference>
<dbReference type="Gene3D" id="3.40.50.261">
    <property type="entry name" value="Succinyl-CoA synthetase domains"/>
    <property type="match status" value="2"/>
</dbReference>
<dbReference type="InterPro" id="IPR003781">
    <property type="entry name" value="CoA-bd"/>
</dbReference>
<dbReference type="SUPFAM" id="SSF51735">
    <property type="entry name" value="NAD(P)-binding Rossmann-fold domains"/>
    <property type="match status" value="1"/>
</dbReference>
<accession>A0ABZ1IJ54</accession>
<name>A0ABZ1IJ54_9PSEU</name>
<dbReference type="Proteomes" id="UP001330812">
    <property type="component" value="Chromosome"/>
</dbReference>
<dbReference type="Gene3D" id="3.40.50.720">
    <property type="entry name" value="NAD(P)-binding Rossmann-like Domain"/>
    <property type="match status" value="1"/>
</dbReference>
<evidence type="ECO:0000259" key="1">
    <source>
        <dbReference type="SMART" id="SM00881"/>
    </source>
</evidence>